<dbReference type="InterPro" id="IPR017938">
    <property type="entry name" value="Riboflavin_synthase-like_b-brl"/>
</dbReference>
<evidence type="ECO:0000256" key="17">
    <source>
        <dbReference type="ARBA" id="ARBA00023221"/>
    </source>
</evidence>
<evidence type="ECO:0000256" key="6">
    <source>
        <dbReference type="ARBA" id="ARBA00022692"/>
    </source>
</evidence>
<dbReference type="SUPFAM" id="SSF52218">
    <property type="entry name" value="Flavoproteins"/>
    <property type="match status" value="1"/>
</dbReference>
<dbReference type="InterPro" id="IPR001433">
    <property type="entry name" value="OxRdtase_FAD/NAD-bd"/>
</dbReference>
<keyword evidence="9" id="KW-0521">NADP</keyword>
<dbReference type="VEuPathDB" id="FungiDB:Z520_07427"/>
<feature type="transmembrane region" description="Helical" evidence="20">
    <location>
        <begin position="21"/>
        <end position="39"/>
    </location>
</feature>
<keyword evidence="6 20" id="KW-0812">Transmembrane</keyword>
<dbReference type="SUPFAM" id="SSF63380">
    <property type="entry name" value="Riboflavin synthase domain-like"/>
    <property type="match status" value="1"/>
</dbReference>
<keyword evidence="24" id="KW-1185">Reference proteome</keyword>
<dbReference type="PANTHER" id="PTHR19384">
    <property type="entry name" value="NITRIC OXIDE SYNTHASE-RELATED"/>
    <property type="match status" value="1"/>
</dbReference>
<keyword evidence="17" id="KW-0753">Steroid metabolism</keyword>
<gene>
    <name evidence="23" type="ORF">Z520_07427</name>
</gene>
<dbReference type="Pfam" id="PF00175">
    <property type="entry name" value="NAD_binding_1"/>
    <property type="match status" value="1"/>
</dbReference>
<keyword evidence="5" id="KW-0288">FMN</keyword>
<dbReference type="PROSITE" id="PS50902">
    <property type="entry name" value="FLAVODOXIN_LIKE"/>
    <property type="match status" value="1"/>
</dbReference>
<dbReference type="PRINTS" id="PR00369">
    <property type="entry name" value="FLAVODOXIN"/>
</dbReference>
<dbReference type="InterPro" id="IPR001094">
    <property type="entry name" value="Flavdoxin-like"/>
</dbReference>
<dbReference type="EC" id="1.6.2.4" evidence="18"/>
<dbReference type="Gene3D" id="2.40.30.10">
    <property type="entry name" value="Translation factors"/>
    <property type="match status" value="2"/>
</dbReference>
<comment type="catalytic activity">
    <reaction evidence="19">
        <text>2 oxidized [cytochrome P450] + NADPH = 2 reduced [cytochrome P450] + NADP(+) + H(+)</text>
        <dbReference type="Rhea" id="RHEA:24040"/>
        <dbReference type="Rhea" id="RHEA-COMP:14627"/>
        <dbReference type="Rhea" id="RHEA-COMP:14628"/>
        <dbReference type="ChEBI" id="CHEBI:15378"/>
        <dbReference type="ChEBI" id="CHEBI:55376"/>
        <dbReference type="ChEBI" id="CHEBI:57783"/>
        <dbReference type="ChEBI" id="CHEBI:58349"/>
        <dbReference type="ChEBI" id="CHEBI:60344"/>
        <dbReference type="EC" id="1.6.2.4"/>
    </reaction>
</comment>
<evidence type="ECO:0000256" key="7">
    <source>
        <dbReference type="ARBA" id="ARBA00022824"/>
    </source>
</evidence>
<reference evidence="23 24" key="1">
    <citation type="submission" date="2015-01" db="EMBL/GenBank/DDBJ databases">
        <title>The Genome Sequence of Fonsecaea multimorphosa CBS 102226.</title>
        <authorList>
            <consortium name="The Broad Institute Genomics Platform"/>
            <person name="Cuomo C."/>
            <person name="de Hoog S."/>
            <person name="Gorbushina A."/>
            <person name="Stielow B."/>
            <person name="Teixiera M."/>
            <person name="Abouelleil A."/>
            <person name="Chapman S.B."/>
            <person name="Priest M."/>
            <person name="Young S.K."/>
            <person name="Wortman J."/>
            <person name="Nusbaum C."/>
            <person name="Birren B."/>
        </authorList>
    </citation>
    <scope>NUCLEOTIDE SEQUENCE [LARGE SCALE GENOMIC DNA]</scope>
    <source>
        <strain evidence="23 24">CBS 102226</strain>
    </source>
</reference>
<protein>
    <recommendedName>
        <fullName evidence="18">NADPH--hemoprotein reductase</fullName>
        <ecNumber evidence="18">1.6.2.4</ecNumber>
    </recommendedName>
</protein>
<evidence type="ECO:0000256" key="16">
    <source>
        <dbReference type="ARBA" id="ARBA00023166"/>
    </source>
</evidence>
<dbReference type="EMBL" id="KN848076">
    <property type="protein sequence ID" value="KIX96708.1"/>
    <property type="molecule type" value="Genomic_DNA"/>
</dbReference>
<dbReference type="GO" id="GO:0050660">
    <property type="term" value="F:flavin adenine dinucleotide binding"/>
    <property type="evidence" value="ECO:0007669"/>
    <property type="project" value="TreeGrafter"/>
</dbReference>
<keyword evidence="14" id="KW-0443">Lipid metabolism</keyword>
<dbReference type="Pfam" id="PF00667">
    <property type="entry name" value="FAD_binding_1"/>
    <property type="match status" value="1"/>
</dbReference>
<keyword evidence="10" id="KW-0752">Steroid biosynthesis</keyword>
<dbReference type="GO" id="GO:0016126">
    <property type="term" value="P:sterol biosynthetic process"/>
    <property type="evidence" value="ECO:0007669"/>
    <property type="project" value="UniProtKB-KW"/>
</dbReference>
<keyword evidence="15 20" id="KW-0472">Membrane</keyword>
<dbReference type="PRINTS" id="PR00371">
    <property type="entry name" value="FPNCR"/>
</dbReference>
<evidence type="ECO:0000256" key="2">
    <source>
        <dbReference type="ARBA" id="ARBA00001974"/>
    </source>
</evidence>
<evidence type="ECO:0000256" key="8">
    <source>
        <dbReference type="ARBA" id="ARBA00022827"/>
    </source>
</evidence>
<accession>A0A0D2KJD1</accession>
<dbReference type="GO" id="GO:0003958">
    <property type="term" value="F:NADPH-hemoprotein reductase activity"/>
    <property type="evidence" value="ECO:0007669"/>
    <property type="project" value="UniProtKB-EC"/>
</dbReference>
<evidence type="ECO:0000259" key="21">
    <source>
        <dbReference type="PROSITE" id="PS50902"/>
    </source>
</evidence>
<keyword evidence="11 20" id="KW-1133">Transmembrane helix</keyword>
<keyword evidence="13" id="KW-0756">Sterol biosynthesis</keyword>
<evidence type="ECO:0000256" key="15">
    <source>
        <dbReference type="ARBA" id="ARBA00023136"/>
    </source>
</evidence>
<evidence type="ECO:0000313" key="23">
    <source>
        <dbReference type="EMBL" id="KIX96708.1"/>
    </source>
</evidence>
<dbReference type="Gene3D" id="3.40.50.360">
    <property type="match status" value="1"/>
</dbReference>
<evidence type="ECO:0000256" key="9">
    <source>
        <dbReference type="ARBA" id="ARBA00022857"/>
    </source>
</evidence>
<organism evidence="23 24">
    <name type="scientific">Fonsecaea multimorphosa CBS 102226</name>
    <dbReference type="NCBI Taxonomy" id="1442371"/>
    <lineage>
        <taxon>Eukaryota</taxon>
        <taxon>Fungi</taxon>
        <taxon>Dikarya</taxon>
        <taxon>Ascomycota</taxon>
        <taxon>Pezizomycotina</taxon>
        <taxon>Eurotiomycetes</taxon>
        <taxon>Chaetothyriomycetidae</taxon>
        <taxon>Chaetothyriales</taxon>
        <taxon>Herpotrichiellaceae</taxon>
        <taxon>Fonsecaea</taxon>
    </lineage>
</organism>
<keyword evidence="16" id="KW-1207">Sterol metabolism</keyword>
<evidence type="ECO:0000256" key="20">
    <source>
        <dbReference type="SAM" id="Phobius"/>
    </source>
</evidence>
<feature type="domain" description="Flavodoxin-like" evidence="21">
    <location>
        <begin position="90"/>
        <end position="237"/>
    </location>
</feature>
<keyword evidence="3" id="KW-0444">Lipid biosynthesis</keyword>
<dbReference type="AlphaFoldDB" id="A0A0D2KJD1"/>
<evidence type="ECO:0000256" key="11">
    <source>
        <dbReference type="ARBA" id="ARBA00022989"/>
    </source>
</evidence>
<evidence type="ECO:0000256" key="10">
    <source>
        <dbReference type="ARBA" id="ARBA00022955"/>
    </source>
</evidence>
<dbReference type="GO" id="GO:0005829">
    <property type="term" value="C:cytosol"/>
    <property type="evidence" value="ECO:0007669"/>
    <property type="project" value="TreeGrafter"/>
</dbReference>
<evidence type="ECO:0000256" key="4">
    <source>
        <dbReference type="ARBA" id="ARBA00022630"/>
    </source>
</evidence>
<dbReference type="InterPro" id="IPR017927">
    <property type="entry name" value="FAD-bd_FR_type"/>
</dbReference>
<sequence>MDTSLQKHPFQLALQDMSRTLLAVRAGDWIVILVLLWAFCFRLGDGKLWGRPDPNQYKWYEAPQKTGDLKVKPKQTRNIGERLQQVGYDIAILWGSQSGVSEAFAERLARQWQSRFALKTLVADLDDYDASSLSKFPAGKLCVFLCSTYGEGDPPDNAVSFCAALEKMRKSGTRVDGLRYLALGMGNKNYKYYNQVIVDLDRTLTELGGLRIGPLGRADESQGMTEEDFIEWQENLLQDLGQSIQLNERPITYEPTLNVLDVCVDEESLWMGEPSEAALLNMTKKVAYNSKNPYPAPIAASRTLSPHPDRVCVHMEVSIADAPALRYQTGDHLAVWPINPEYEVDRLLRVLGLDAPNKRRQPIMIDHSKDVTSRPNLPSPTTREALLKYYLEICALASRDLLVLMSLYAPTEAAKAKLLRLGTDKTAFRTEVAWRYASIGRVMEMVAPDQVWSQVPFSLLIESFNRIQPRYYSISSSPLVQPRQPTITMAVNNRPILSQDHTKNEEDGFLGLATNFLLAHDRKMAVKETTQEDQNVVPWSQSQSYGSVPSYDLDGPRNKLSGGRIYMHIRKSTFKLPLNPAIPIIMVAAGTGIAPFRGFVQERARLAELGKSIGKMLLFFGCRDDGHDYLYKNEWEERRAKLGGDSFVMVPCFSRLRGQKKMYVQDGLAEHRQLVLDMIDNGAAFYICGAATMAREVRARLNQVVAESRQQSVEEADAWVSAKMGKAGLYHEDVWG</sequence>
<keyword evidence="4" id="KW-0285">Flavoprotein</keyword>
<dbReference type="InterPro" id="IPR039261">
    <property type="entry name" value="FNR_nucleotide-bd"/>
</dbReference>
<dbReference type="GeneID" id="27713173"/>
<dbReference type="InterPro" id="IPR023173">
    <property type="entry name" value="NADPH_Cyt_P450_Rdtase_alpha"/>
</dbReference>
<dbReference type="Gene3D" id="3.40.50.80">
    <property type="entry name" value="Nucleotide-binding domain of ferredoxin-NADP reductase (FNR) module"/>
    <property type="match status" value="1"/>
</dbReference>
<dbReference type="GO" id="GO:0010181">
    <property type="term" value="F:FMN binding"/>
    <property type="evidence" value="ECO:0007669"/>
    <property type="project" value="InterPro"/>
</dbReference>
<evidence type="ECO:0000256" key="3">
    <source>
        <dbReference type="ARBA" id="ARBA00022516"/>
    </source>
</evidence>
<evidence type="ECO:0000313" key="24">
    <source>
        <dbReference type="Proteomes" id="UP000053411"/>
    </source>
</evidence>
<evidence type="ECO:0000256" key="18">
    <source>
        <dbReference type="ARBA" id="ARBA00023797"/>
    </source>
</evidence>
<dbReference type="PROSITE" id="PS51384">
    <property type="entry name" value="FAD_FR"/>
    <property type="match status" value="1"/>
</dbReference>
<keyword evidence="12" id="KW-0560">Oxidoreductase</keyword>
<dbReference type="SUPFAM" id="SSF52343">
    <property type="entry name" value="Ferredoxin reductase-like, C-terminal NADP-linked domain"/>
    <property type="match status" value="1"/>
</dbReference>
<dbReference type="STRING" id="1442371.A0A0D2KJD1"/>
<dbReference type="PIRSF" id="PIRSF000208">
    <property type="entry name" value="P450R"/>
    <property type="match status" value="1"/>
</dbReference>
<dbReference type="Pfam" id="PF00258">
    <property type="entry name" value="Flavodoxin_1"/>
    <property type="match status" value="1"/>
</dbReference>
<dbReference type="InterPro" id="IPR008254">
    <property type="entry name" value="Flavodoxin/NO_synth"/>
</dbReference>
<comment type="cofactor">
    <cofactor evidence="2">
        <name>FAD</name>
        <dbReference type="ChEBI" id="CHEBI:57692"/>
    </cofactor>
</comment>
<evidence type="ECO:0000256" key="13">
    <source>
        <dbReference type="ARBA" id="ARBA00023011"/>
    </source>
</evidence>
<dbReference type="InterPro" id="IPR023208">
    <property type="entry name" value="P450R"/>
</dbReference>
<dbReference type="Gene3D" id="1.20.990.10">
    <property type="entry name" value="NADPH-cytochrome p450 Reductase, Chain A, domain 3"/>
    <property type="match status" value="1"/>
</dbReference>
<dbReference type="RefSeq" id="XP_016630831.1">
    <property type="nucleotide sequence ID" value="XM_016777925.1"/>
</dbReference>
<evidence type="ECO:0000256" key="5">
    <source>
        <dbReference type="ARBA" id="ARBA00022643"/>
    </source>
</evidence>
<dbReference type="InterPro" id="IPR003097">
    <property type="entry name" value="CysJ-like_FAD-binding"/>
</dbReference>
<proteinExistence type="predicted"/>
<keyword evidence="7" id="KW-0256">Endoplasmic reticulum</keyword>
<evidence type="ECO:0000256" key="19">
    <source>
        <dbReference type="ARBA" id="ARBA00049342"/>
    </source>
</evidence>
<evidence type="ECO:0000259" key="22">
    <source>
        <dbReference type="PROSITE" id="PS51384"/>
    </source>
</evidence>
<evidence type="ECO:0000256" key="14">
    <source>
        <dbReference type="ARBA" id="ARBA00023098"/>
    </source>
</evidence>
<dbReference type="PANTHER" id="PTHR19384:SF108">
    <property type="entry name" value="NADPH--CYTOCHROME P450 REDUCTASE"/>
    <property type="match status" value="1"/>
</dbReference>
<name>A0A0D2KJD1_9EURO</name>
<evidence type="ECO:0000256" key="1">
    <source>
        <dbReference type="ARBA" id="ARBA00001917"/>
    </source>
</evidence>
<evidence type="ECO:0000256" key="12">
    <source>
        <dbReference type="ARBA" id="ARBA00023002"/>
    </source>
</evidence>
<keyword evidence="8" id="KW-0274">FAD</keyword>
<dbReference type="OrthoDB" id="1856718at2759"/>
<feature type="domain" description="FAD-binding FR-type" evidence="22">
    <location>
        <begin position="291"/>
        <end position="554"/>
    </location>
</feature>
<dbReference type="InterPro" id="IPR001709">
    <property type="entry name" value="Flavoprot_Pyr_Nucl_cyt_Rdtase"/>
</dbReference>
<comment type="cofactor">
    <cofactor evidence="1">
        <name>FMN</name>
        <dbReference type="ChEBI" id="CHEBI:58210"/>
    </cofactor>
</comment>
<dbReference type="Proteomes" id="UP000053411">
    <property type="component" value="Unassembled WGS sequence"/>
</dbReference>
<dbReference type="InterPro" id="IPR029039">
    <property type="entry name" value="Flavoprotein-like_sf"/>
</dbReference>